<dbReference type="EMBL" id="BQNB010009397">
    <property type="protein sequence ID" value="GJS62968.1"/>
    <property type="molecule type" value="Genomic_DNA"/>
</dbReference>
<dbReference type="Proteomes" id="UP001151760">
    <property type="component" value="Unassembled WGS sequence"/>
</dbReference>
<organism evidence="3 4">
    <name type="scientific">Tanacetum coccineum</name>
    <dbReference type="NCBI Taxonomy" id="301880"/>
    <lineage>
        <taxon>Eukaryota</taxon>
        <taxon>Viridiplantae</taxon>
        <taxon>Streptophyta</taxon>
        <taxon>Embryophyta</taxon>
        <taxon>Tracheophyta</taxon>
        <taxon>Spermatophyta</taxon>
        <taxon>Magnoliopsida</taxon>
        <taxon>eudicotyledons</taxon>
        <taxon>Gunneridae</taxon>
        <taxon>Pentapetalae</taxon>
        <taxon>asterids</taxon>
        <taxon>campanulids</taxon>
        <taxon>Asterales</taxon>
        <taxon>Asteraceae</taxon>
        <taxon>Asteroideae</taxon>
        <taxon>Anthemideae</taxon>
        <taxon>Anthemidinae</taxon>
        <taxon>Tanacetum</taxon>
    </lineage>
</organism>
<sequence>MPQEDTGKKAAAWEKQVDWWADPKRVEKAAKNAENRAKKRTATYQGSKSFAQGRHEYEGPGYSGDLITHWRDRHSHEGVFDNSENEDLYLKGCGKNARMKSIKDQVNARTIEFKSEKEIIAEVTKSTNREHESGVGRRLPVGTGSCSRISPEPNQDYCTREQITEIIRQEVADKERWKKAAEEAKQEAELAKQEAELANEWAARVQ</sequence>
<name>A0ABQ4XCG9_9ASTR</name>
<gene>
    <name evidence="3" type="ORF">Tco_0677532</name>
</gene>
<proteinExistence type="predicted"/>
<feature type="region of interest" description="Disordered" evidence="2">
    <location>
        <begin position="126"/>
        <end position="154"/>
    </location>
</feature>
<comment type="caution">
    <text evidence="3">The sequence shown here is derived from an EMBL/GenBank/DDBJ whole genome shotgun (WGS) entry which is preliminary data.</text>
</comment>
<reference evidence="3" key="2">
    <citation type="submission" date="2022-01" db="EMBL/GenBank/DDBJ databases">
        <authorList>
            <person name="Yamashiro T."/>
            <person name="Shiraishi A."/>
            <person name="Satake H."/>
            <person name="Nakayama K."/>
        </authorList>
    </citation>
    <scope>NUCLEOTIDE SEQUENCE</scope>
</reference>
<keyword evidence="4" id="KW-1185">Reference proteome</keyword>
<feature type="coiled-coil region" evidence="1">
    <location>
        <begin position="167"/>
        <end position="201"/>
    </location>
</feature>
<feature type="region of interest" description="Disordered" evidence="2">
    <location>
        <begin position="29"/>
        <end position="58"/>
    </location>
</feature>
<accession>A0ABQ4XCG9</accession>
<evidence type="ECO:0000256" key="1">
    <source>
        <dbReference type="SAM" id="Coils"/>
    </source>
</evidence>
<evidence type="ECO:0000313" key="4">
    <source>
        <dbReference type="Proteomes" id="UP001151760"/>
    </source>
</evidence>
<reference evidence="3" key="1">
    <citation type="journal article" date="2022" name="Int. J. Mol. Sci.">
        <title>Draft Genome of Tanacetum Coccineum: Genomic Comparison of Closely Related Tanacetum-Family Plants.</title>
        <authorList>
            <person name="Yamashiro T."/>
            <person name="Shiraishi A."/>
            <person name="Nakayama K."/>
            <person name="Satake H."/>
        </authorList>
    </citation>
    <scope>NUCLEOTIDE SEQUENCE</scope>
</reference>
<evidence type="ECO:0000256" key="2">
    <source>
        <dbReference type="SAM" id="MobiDB-lite"/>
    </source>
</evidence>
<feature type="compositionally biased region" description="Polar residues" evidence="2">
    <location>
        <begin position="144"/>
        <end position="154"/>
    </location>
</feature>
<evidence type="ECO:0000313" key="3">
    <source>
        <dbReference type="EMBL" id="GJS62968.1"/>
    </source>
</evidence>
<keyword evidence="1" id="KW-0175">Coiled coil</keyword>
<protein>
    <submittedName>
        <fullName evidence="3">Uncharacterized protein</fullName>
    </submittedName>
</protein>